<feature type="domain" description="Histidine kinase" evidence="10">
    <location>
        <begin position="467"/>
        <end position="670"/>
    </location>
</feature>
<dbReference type="Pfam" id="PF02518">
    <property type="entry name" value="HATPase_c"/>
    <property type="match status" value="1"/>
</dbReference>
<dbReference type="EMBL" id="JAIMJA010000004">
    <property type="protein sequence ID" value="MCE2594184.1"/>
    <property type="molecule type" value="Genomic_DNA"/>
</dbReference>
<dbReference type="InterPro" id="IPR036890">
    <property type="entry name" value="HATPase_C_sf"/>
</dbReference>
<feature type="transmembrane region" description="Helical" evidence="9">
    <location>
        <begin position="248"/>
        <end position="269"/>
    </location>
</feature>
<dbReference type="PRINTS" id="PR00344">
    <property type="entry name" value="BCTRLSENSOR"/>
</dbReference>
<dbReference type="InterPro" id="IPR004358">
    <property type="entry name" value="Sig_transdc_His_kin-like_C"/>
</dbReference>
<dbReference type="InterPro" id="IPR036097">
    <property type="entry name" value="HisK_dim/P_sf"/>
</dbReference>
<dbReference type="SUPFAM" id="SSF47384">
    <property type="entry name" value="Homodimeric domain of signal transducing histidine kinase"/>
    <property type="match status" value="1"/>
</dbReference>
<name>A0ABS8W8P9_9GAMM</name>
<evidence type="ECO:0000256" key="3">
    <source>
        <dbReference type="ARBA" id="ARBA00022553"/>
    </source>
</evidence>
<evidence type="ECO:0000256" key="2">
    <source>
        <dbReference type="ARBA" id="ARBA00012438"/>
    </source>
</evidence>
<dbReference type="RefSeq" id="WP_233051763.1">
    <property type="nucleotide sequence ID" value="NZ_JAIMJA010000004.1"/>
</dbReference>
<dbReference type="PROSITE" id="PS50109">
    <property type="entry name" value="HIS_KIN"/>
    <property type="match status" value="1"/>
</dbReference>
<dbReference type="PANTHER" id="PTHR43065:SF10">
    <property type="entry name" value="PEROXIDE STRESS-ACTIVATED HISTIDINE KINASE MAK3"/>
    <property type="match status" value="1"/>
</dbReference>
<evidence type="ECO:0000313" key="12">
    <source>
        <dbReference type="Proteomes" id="UP001201273"/>
    </source>
</evidence>
<dbReference type="CDD" id="cd00082">
    <property type="entry name" value="HisKA"/>
    <property type="match status" value="1"/>
</dbReference>
<evidence type="ECO:0000256" key="7">
    <source>
        <dbReference type="ARBA" id="ARBA00022840"/>
    </source>
</evidence>
<proteinExistence type="predicted"/>
<keyword evidence="6 11" id="KW-0418">Kinase</keyword>
<keyword evidence="3" id="KW-0597">Phosphoprotein</keyword>
<evidence type="ECO:0000313" key="11">
    <source>
        <dbReference type="EMBL" id="MCE2594184.1"/>
    </source>
</evidence>
<dbReference type="EC" id="2.7.13.3" evidence="2"/>
<evidence type="ECO:0000256" key="6">
    <source>
        <dbReference type="ARBA" id="ARBA00022777"/>
    </source>
</evidence>
<dbReference type="Gene3D" id="1.10.287.130">
    <property type="match status" value="1"/>
</dbReference>
<keyword evidence="7" id="KW-0067">ATP-binding</keyword>
<dbReference type="NCBIfam" id="TIGR02916">
    <property type="entry name" value="PEP_his_kin"/>
    <property type="match status" value="1"/>
</dbReference>
<keyword evidence="4 11" id="KW-0808">Transferase</keyword>
<evidence type="ECO:0000256" key="1">
    <source>
        <dbReference type="ARBA" id="ARBA00000085"/>
    </source>
</evidence>
<sequence length="674" mass="76998">MAFLSYLSAGLAYLFFAALLLAAKVKSNSGRLLLLVCFVGVLWSLQVLLYFELAWGELTDFLLLDGLRSVSWLIFIICLMEPETRISKQLMRSTWFWLSLVILASLAYNLILNPQMSPLWSYYLNIFLVVQVLVHLERVYRHLTMEHRWRLKPLVLYLGLIFGFDFFFYAQAALFAEFDVEFWQARGFVHCLTLPMLVIATRRTTHWSARIYVSRDVVFHSSLMMLAGLYLLLMALVGYYIKYMGGEWGGAIQLLFAVVALLMLAVVFFSESFRQKVKVFIAKHFFANRYEYRDEWLSLTQDLMEQTEQSSPYQHALAIMLKRLSADTGFIYQTQGQQVTKMAQSDSARALPNDAVAPLVAYFKHHNWLIDLVELRNSPQRYPDLVVPPALINQSQVWLVVPAFYQQELIGIMLIGPSRALRQLNWEDRDYIKVIAKQLAHYLVLHQAHSELAEAKQFQAFNQMSAFLVHDLKNTLAQLSLIVSNAEKHKTNPEFIDDSLVTIDNAVQRITRVVDHFRPNENQPSCLANVSLEAILMHVCHERSHVQPIPSLRIEHDVTLYTDANRLQEVLLHLVQNAQEATSAQGEVNLVLQVSDNTVDIHIQDTGCGMDDDFIRHRLFAPFDTTKGNAGMGIGVYEARQFAMANQGLLTVSSEVGIGSHFTLSLPLPEHTDT</sequence>
<comment type="catalytic activity">
    <reaction evidence="1">
        <text>ATP + protein L-histidine = ADP + protein N-phospho-L-histidine.</text>
        <dbReference type="EC" id="2.7.13.3"/>
    </reaction>
</comment>
<feature type="transmembrane region" description="Helical" evidence="9">
    <location>
        <begin position="154"/>
        <end position="176"/>
    </location>
</feature>
<dbReference type="InterPro" id="IPR005467">
    <property type="entry name" value="His_kinase_dom"/>
</dbReference>
<dbReference type="PANTHER" id="PTHR43065">
    <property type="entry name" value="SENSOR HISTIDINE KINASE"/>
    <property type="match status" value="1"/>
</dbReference>
<feature type="transmembrane region" description="Helical" evidence="9">
    <location>
        <begin position="117"/>
        <end position="134"/>
    </location>
</feature>
<feature type="transmembrane region" description="Helical" evidence="9">
    <location>
        <begin position="6"/>
        <end position="25"/>
    </location>
</feature>
<evidence type="ECO:0000256" key="9">
    <source>
        <dbReference type="SAM" id="Phobius"/>
    </source>
</evidence>
<dbReference type="Proteomes" id="UP001201273">
    <property type="component" value="Unassembled WGS sequence"/>
</dbReference>
<keyword evidence="9" id="KW-0472">Membrane</keyword>
<dbReference type="SUPFAM" id="SSF55874">
    <property type="entry name" value="ATPase domain of HSP90 chaperone/DNA topoisomerase II/histidine kinase"/>
    <property type="match status" value="1"/>
</dbReference>
<evidence type="ECO:0000256" key="5">
    <source>
        <dbReference type="ARBA" id="ARBA00022741"/>
    </source>
</evidence>
<dbReference type="SUPFAM" id="SSF55781">
    <property type="entry name" value="GAF domain-like"/>
    <property type="match status" value="1"/>
</dbReference>
<dbReference type="InterPro" id="IPR003594">
    <property type="entry name" value="HATPase_dom"/>
</dbReference>
<feature type="transmembrane region" description="Helical" evidence="9">
    <location>
        <begin position="222"/>
        <end position="242"/>
    </location>
</feature>
<evidence type="ECO:0000256" key="4">
    <source>
        <dbReference type="ARBA" id="ARBA00022679"/>
    </source>
</evidence>
<dbReference type="Gene3D" id="3.30.565.10">
    <property type="entry name" value="Histidine kinase-like ATPase, C-terminal domain"/>
    <property type="match status" value="1"/>
</dbReference>
<dbReference type="GO" id="GO:0004673">
    <property type="term" value="F:protein histidine kinase activity"/>
    <property type="evidence" value="ECO:0007669"/>
    <property type="project" value="UniProtKB-EC"/>
</dbReference>
<keyword evidence="9" id="KW-1133">Transmembrane helix</keyword>
<keyword evidence="5" id="KW-0547">Nucleotide-binding</keyword>
<feature type="transmembrane region" description="Helical" evidence="9">
    <location>
        <begin position="94"/>
        <end position="111"/>
    </location>
</feature>
<evidence type="ECO:0000259" key="10">
    <source>
        <dbReference type="PROSITE" id="PS50109"/>
    </source>
</evidence>
<dbReference type="SMART" id="SM00387">
    <property type="entry name" value="HATPase_c"/>
    <property type="match status" value="1"/>
</dbReference>
<gene>
    <name evidence="11" type="primary">prsK</name>
    <name evidence="11" type="ORF">K6Y31_05080</name>
</gene>
<reference evidence="11 12" key="1">
    <citation type="journal article" date="2022" name="Environ. Microbiol. Rep.">
        <title>Eco-phylogenetic analyses reveal divergent evolution of vitamin B12 metabolism in the marine bacterial family 'Psychromonadaceae'.</title>
        <authorList>
            <person name="Jin X."/>
            <person name="Yang Y."/>
            <person name="Cao H."/>
            <person name="Gao B."/>
            <person name="Zhao Z."/>
        </authorList>
    </citation>
    <scope>NUCLEOTIDE SEQUENCE [LARGE SCALE GENOMIC DNA]</scope>
    <source>
        <strain evidence="11 12">MKS20</strain>
    </source>
</reference>
<keyword evidence="8" id="KW-0902">Two-component regulatory system</keyword>
<keyword evidence="12" id="KW-1185">Reference proteome</keyword>
<keyword evidence="9" id="KW-0812">Transmembrane</keyword>
<comment type="caution">
    <text evidence="11">The sequence shown here is derived from an EMBL/GenBank/DDBJ whole genome shotgun (WGS) entry which is preliminary data.</text>
</comment>
<feature type="transmembrane region" description="Helical" evidence="9">
    <location>
        <begin position="61"/>
        <end position="82"/>
    </location>
</feature>
<feature type="transmembrane region" description="Helical" evidence="9">
    <location>
        <begin position="32"/>
        <end position="55"/>
    </location>
</feature>
<accession>A0ABS8W8P9</accession>
<dbReference type="InterPro" id="IPR014265">
    <property type="entry name" value="XrtA/PrsK"/>
</dbReference>
<protein>
    <recommendedName>
        <fullName evidence="2">histidine kinase</fullName>
        <ecNumber evidence="2">2.7.13.3</ecNumber>
    </recommendedName>
</protein>
<organism evidence="11 12">
    <name type="scientific">Motilimonas cestriensis</name>
    <dbReference type="NCBI Taxonomy" id="2742685"/>
    <lineage>
        <taxon>Bacteria</taxon>
        <taxon>Pseudomonadati</taxon>
        <taxon>Pseudomonadota</taxon>
        <taxon>Gammaproteobacteria</taxon>
        <taxon>Alteromonadales</taxon>
        <taxon>Alteromonadales genera incertae sedis</taxon>
        <taxon>Motilimonas</taxon>
    </lineage>
</organism>
<evidence type="ECO:0000256" key="8">
    <source>
        <dbReference type="ARBA" id="ARBA00023012"/>
    </source>
</evidence>
<dbReference type="InterPro" id="IPR003661">
    <property type="entry name" value="HisK_dim/P_dom"/>
</dbReference>